<dbReference type="PANTHER" id="PTHR37694">
    <property type="entry name" value="SLR8022 PROTEIN"/>
    <property type="match status" value="1"/>
</dbReference>
<dbReference type="SUPFAM" id="SSF51182">
    <property type="entry name" value="RmlC-like cupins"/>
    <property type="match status" value="1"/>
</dbReference>
<dbReference type="PANTHER" id="PTHR37694:SF1">
    <property type="entry name" value="SLR8022 PROTEIN"/>
    <property type="match status" value="1"/>
</dbReference>
<dbReference type="RefSeq" id="WP_075126720.1">
    <property type="nucleotide sequence ID" value="NZ_MSIE01000030.1"/>
</dbReference>
<reference evidence="1 2" key="1">
    <citation type="submission" date="2016-12" db="EMBL/GenBank/DDBJ databases">
        <title>The draft genome sequence of Actinophytocola sp. 11-183.</title>
        <authorList>
            <person name="Wang W."/>
            <person name="Yuan L."/>
        </authorList>
    </citation>
    <scope>NUCLEOTIDE SEQUENCE [LARGE SCALE GENOMIC DNA]</scope>
    <source>
        <strain evidence="1 2">11-183</strain>
    </source>
</reference>
<dbReference type="AlphaFoldDB" id="A0A1Q8CPS2"/>
<sequence length="111" mass="11476">MTDHPAVTQVDALAAELLAEAGTHHSRRASRTLVTGTSQRATLIALSEGAELAEHDSPPAATLFVVTGTVRLHTHDDGAILAAGQLTSVPSERHGLIALTDAAVLLTVALR</sequence>
<comment type="caution">
    <text evidence="1">The sequence shown here is derived from an EMBL/GenBank/DDBJ whole genome shotgun (WGS) entry which is preliminary data.</text>
</comment>
<gene>
    <name evidence="1" type="ORF">BU204_17285</name>
</gene>
<proteinExistence type="predicted"/>
<protein>
    <recommendedName>
        <fullName evidence="3">Cupin</fullName>
    </recommendedName>
</protein>
<dbReference type="InterPro" id="IPR011051">
    <property type="entry name" value="RmlC_Cupin_sf"/>
</dbReference>
<dbReference type="Proteomes" id="UP000185596">
    <property type="component" value="Unassembled WGS sequence"/>
</dbReference>
<name>A0A1Q8CPS2_9PSEU</name>
<dbReference type="InterPro" id="IPR014710">
    <property type="entry name" value="RmlC-like_jellyroll"/>
</dbReference>
<dbReference type="Gene3D" id="2.60.120.10">
    <property type="entry name" value="Jelly Rolls"/>
    <property type="match status" value="1"/>
</dbReference>
<dbReference type="EMBL" id="MSIE01000030">
    <property type="protein sequence ID" value="OLF16338.1"/>
    <property type="molecule type" value="Genomic_DNA"/>
</dbReference>
<dbReference type="OrthoDB" id="5190473at2"/>
<evidence type="ECO:0000313" key="1">
    <source>
        <dbReference type="EMBL" id="OLF16338.1"/>
    </source>
</evidence>
<evidence type="ECO:0000313" key="2">
    <source>
        <dbReference type="Proteomes" id="UP000185596"/>
    </source>
</evidence>
<evidence type="ECO:0008006" key="3">
    <source>
        <dbReference type="Google" id="ProtNLM"/>
    </source>
</evidence>
<accession>A0A1Q8CPS2</accession>
<keyword evidence="2" id="KW-1185">Reference proteome</keyword>
<organism evidence="1 2">
    <name type="scientific">Actinophytocola xanthii</name>
    <dbReference type="NCBI Taxonomy" id="1912961"/>
    <lineage>
        <taxon>Bacteria</taxon>
        <taxon>Bacillati</taxon>
        <taxon>Actinomycetota</taxon>
        <taxon>Actinomycetes</taxon>
        <taxon>Pseudonocardiales</taxon>
        <taxon>Pseudonocardiaceae</taxon>
    </lineage>
</organism>
<dbReference type="STRING" id="1912961.BU204_17285"/>